<dbReference type="EMBL" id="CP031311">
    <property type="protein sequence ID" value="QCC46936.1"/>
    <property type="molecule type" value="Genomic_DNA"/>
</dbReference>
<evidence type="ECO:0000256" key="1">
    <source>
        <dbReference type="ARBA" id="ARBA00023122"/>
    </source>
</evidence>
<dbReference type="InterPro" id="IPR046342">
    <property type="entry name" value="CBS_dom_sf"/>
</dbReference>
<dbReference type="InterPro" id="IPR000644">
    <property type="entry name" value="CBS_dom"/>
</dbReference>
<evidence type="ECO:0000256" key="2">
    <source>
        <dbReference type="PROSITE-ProRule" id="PRU00703"/>
    </source>
</evidence>
<keyword evidence="6" id="KW-1185">Reference proteome</keyword>
<keyword evidence="1 2" id="KW-0129">CBS domain</keyword>
<organism evidence="5 6">
    <name type="scientific">Halobellus limi</name>
    <dbReference type="NCBI Taxonomy" id="699433"/>
    <lineage>
        <taxon>Archaea</taxon>
        <taxon>Methanobacteriati</taxon>
        <taxon>Methanobacteriota</taxon>
        <taxon>Stenosarchaea group</taxon>
        <taxon>Halobacteria</taxon>
        <taxon>Halobacteriales</taxon>
        <taxon>Haloferacaceae</taxon>
        <taxon>Halobellus</taxon>
    </lineage>
</organism>
<dbReference type="KEGG" id="hlm:DV707_04220"/>
<evidence type="ECO:0000259" key="3">
    <source>
        <dbReference type="PROSITE" id="PS51371"/>
    </source>
</evidence>
<dbReference type="PROSITE" id="PS51371">
    <property type="entry name" value="CBS"/>
    <property type="match status" value="2"/>
</dbReference>
<feature type="domain" description="CBS" evidence="3">
    <location>
        <begin position="72"/>
        <end position="127"/>
    </location>
</feature>
<evidence type="ECO:0000313" key="6">
    <source>
        <dbReference type="Proteomes" id="UP000236740"/>
    </source>
</evidence>
<dbReference type="InterPro" id="IPR051257">
    <property type="entry name" value="Diverse_CBS-Domain"/>
</dbReference>
<accession>A0A1H5USB9</accession>
<reference evidence="5 6" key="1">
    <citation type="submission" date="2016-10" db="EMBL/GenBank/DDBJ databases">
        <authorList>
            <person name="de Groot N.N."/>
        </authorList>
    </citation>
    <scope>NUCLEOTIDE SEQUENCE [LARGE SCALE GENOMIC DNA]</scope>
    <source>
        <strain evidence="5 6">CGMCC 1.10331</strain>
    </source>
</reference>
<reference evidence="4 7" key="2">
    <citation type="journal article" date="2019" name="Nat. Commun.">
        <title>A new type of DNA phosphorothioation-based antiviral system in archaea.</title>
        <authorList>
            <person name="Xiong L."/>
            <person name="Liu S."/>
            <person name="Chen S."/>
            <person name="Xiao Y."/>
            <person name="Zhu B."/>
            <person name="Gao Y."/>
            <person name="Zhang Y."/>
            <person name="Chen B."/>
            <person name="Luo J."/>
            <person name="Deng Z."/>
            <person name="Chen X."/>
            <person name="Wang L."/>
            <person name="Chen S."/>
        </authorList>
    </citation>
    <scope>NUCLEOTIDE SEQUENCE [LARGE SCALE GENOMIC DNA]</scope>
    <source>
        <strain evidence="4 7">CGMCC 1.10331</strain>
    </source>
</reference>
<dbReference type="Proteomes" id="UP000236740">
    <property type="component" value="Unassembled WGS sequence"/>
</dbReference>
<evidence type="ECO:0000313" key="7">
    <source>
        <dbReference type="Proteomes" id="UP000296733"/>
    </source>
</evidence>
<dbReference type="Proteomes" id="UP000296733">
    <property type="component" value="Chromosome"/>
</dbReference>
<sequence>MRVSDICSSSVVTVDLNASLAAAVDRMLDADVGSAVVTDDGAPGGIVTERDVLEATHRTDEPLSSIDVRHAASAPLVTIGPSASLRRAARKMRENDVHRLVVVDGIDVVGVVSTTDLIANYGEIREEERKHADAEYEWLTREDVR</sequence>
<feature type="domain" description="CBS" evidence="3">
    <location>
        <begin position="7"/>
        <end position="65"/>
    </location>
</feature>
<dbReference type="PANTHER" id="PTHR43080">
    <property type="entry name" value="CBS DOMAIN-CONTAINING PROTEIN CBSX3, MITOCHONDRIAL"/>
    <property type="match status" value="1"/>
</dbReference>
<protein>
    <submittedName>
        <fullName evidence="5">CBS domain-containing protein</fullName>
    </submittedName>
</protein>
<dbReference type="SMART" id="SM00116">
    <property type="entry name" value="CBS"/>
    <property type="match status" value="2"/>
</dbReference>
<dbReference type="Gene3D" id="3.10.580.10">
    <property type="entry name" value="CBS-domain"/>
    <property type="match status" value="1"/>
</dbReference>
<dbReference type="PANTHER" id="PTHR43080:SF2">
    <property type="entry name" value="CBS DOMAIN-CONTAINING PROTEIN"/>
    <property type="match status" value="1"/>
</dbReference>
<dbReference type="OrthoDB" id="43333at2157"/>
<dbReference type="RefSeq" id="WP_103990463.1">
    <property type="nucleotide sequence ID" value="NZ_CP031311.1"/>
</dbReference>
<dbReference type="GeneID" id="39857266"/>
<proteinExistence type="predicted"/>
<gene>
    <name evidence="4" type="ORF">DV707_04220</name>
    <name evidence="5" type="ORF">SAMN04488133_0709</name>
</gene>
<name>A0A1H5USB9_9EURY</name>
<dbReference type="EMBL" id="FNVN01000001">
    <property type="protein sequence ID" value="SEF77985.1"/>
    <property type="molecule type" value="Genomic_DNA"/>
</dbReference>
<evidence type="ECO:0000313" key="5">
    <source>
        <dbReference type="EMBL" id="SEF77985.1"/>
    </source>
</evidence>
<evidence type="ECO:0000313" key="4">
    <source>
        <dbReference type="EMBL" id="QCC46936.1"/>
    </source>
</evidence>
<dbReference type="Pfam" id="PF00571">
    <property type="entry name" value="CBS"/>
    <property type="match status" value="2"/>
</dbReference>
<dbReference type="SUPFAM" id="SSF54631">
    <property type="entry name" value="CBS-domain pair"/>
    <property type="match status" value="1"/>
</dbReference>
<dbReference type="AlphaFoldDB" id="A0A1H5USB9"/>